<accession>A0A6B0Z026</accession>
<dbReference type="PANTHER" id="PTHR21184:SF6">
    <property type="entry name" value="CONSERVED PLASMA MEMBRANE PROTEIN"/>
    <property type="match status" value="1"/>
</dbReference>
<organism evidence="2">
    <name type="scientific">Caldilineaceae bacterium SB0664_bin_27</name>
    <dbReference type="NCBI Taxonomy" id="2605260"/>
    <lineage>
        <taxon>Bacteria</taxon>
        <taxon>Bacillati</taxon>
        <taxon>Chloroflexota</taxon>
        <taxon>Caldilineae</taxon>
        <taxon>Caldilineales</taxon>
        <taxon>Caldilineaceae</taxon>
    </lineage>
</organism>
<dbReference type="EMBL" id="VXRG01000161">
    <property type="protein sequence ID" value="MXY95589.1"/>
    <property type="molecule type" value="Genomic_DNA"/>
</dbReference>
<proteinExistence type="predicted"/>
<dbReference type="InterPro" id="IPR019356">
    <property type="entry name" value="Menorin_dom"/>
</dbReference>
<feature type="domain" description="Menorin-like" evidence="1">
    <location>
        <begin position="24"/>
        <end position="237"/>
    </location>
</feature>
<evidence type="ECO:0000313" key="2">
    <source>
        <dbReference type="EMBL" id="MXY95589.1"/>
    </source>
</evidence>
<reference evidence="2" key="1">
    <citation type="submission" date="2019-09" db="EMBL/GenBank/DDBJ databases">
        <title>Characterisation of the sponge microbiome using genome-centric metagenomics.</title>
        <authorList>
            <person name="Engelberts J.P."/>
            <person name="Robbins S.J."/>
            <person name="De Goeij J.M."/>
            <person name="Aranda M."/>
            <person name="Bell S.C."/>
            <person name="Webster N.S."/>
        </authorList>
    </citation>
    <scope>NUCLEOTIDE SEQUENCE</scope>
    <source>
        <strain evidence="2">SB0664_bin_27</strain>
    </source>
</reference>
<dbReference type="Pfam" id="PF10223">
    <property type="entry name" value="Menorin_N"/>
    <property type="match status" value="1"/>
</dbReference>
<dbReference type="PANTHER" id="PTHR21184">
    <property type="entry name" value="MENORIN (DENDRITIC BRANCHING PROTEIN)"/>
    <property type="match status" value="1"/>
</dbReference>
<sequence length="249" mass="27524">MATAFAERWRPIVEALGVKRPGDIGWIHGANNTQALLGALSDTNVHFIEGDISVVDGEIIMAHPPVIESDLGFEEWLDLTVDAGKGAKLDFKSPEAVTHCLNYARQHAQGKIPLCVNADILEGPGGVKPVFKPEAFMGQCIRSLPQAFLSLGWTVEEGGLGYTKETVDEMLTLLVEVEAAVSLCFHAGYLRNAWARLEEILEETDYTFTIWGRIEDQGLLSWIRANTPPGRCFYDIQWKDGTQIHLTSE</sequence>
<name>A0A6B0Z026_9CHLR</name>
<gene>
    <name evidence="2" type="ORF">F4Y42_19300</name>
</gene>
<comment type="caution">
    <text evidence="2">The sequence shown here is derived from an EMBL/GenBank/DDBJ whole genome shotgun (WGS) entry which is preliminary data.</text>
</comment>
<evidence type="ECO:0000259" key="1">
    <source>
        <dbReference type="Pfam" id="PF10223"/>
    </source>
</evidence>
<dbReference type="GO" id="GO:0005615">
    <property type="term" value="C:extracellular space"/>
    <property type="evidence" value="ECO:0007669"/>
    <property type="project" value="TreeGrafter"/>
</dbReference>
<dbReference type="AlphaFoldDB" id="A0A6B0Z026"/>
<protein>
    <submittedName>
        <fullName evidence="2">DUF2181 domain-containing protein</fullName>
    </submittedName>
</protein>